<reference evidence="1" key="2">
    <citation type="submission" date="2013-11" db="EMBL/GenBank/DDBJ databases">
        <title>Draft genome sequence of Bacteroides uniformis (ATCC 8492).</title>
        <authorList>
            <person name="Sudarsanam P."/>
            <person name="Ley R."/>
            <person name="Guruge J."/>
            <person name="Turnbaugh P.J."/>
            <person name="Mahowald M."/>
            <person name="Liep D."/>
            <person name="Gordon J."/>
        </authorList>
    </citation>
    <scope>NUCLEOTIDE SEQUENCE</scope>
    <source>
        <strain evidence="1">ATCC 8492</strain>
    </source>
</reference>
<proteinExistence type="predicted"/>
<sequence>MFARRVFSLRKHEVPEKDTKVSLYESISPYLCKHIL</sequence>
<reference evidence="1" key="1">
    <citation type="submission" date="2007-06" db="EMBL/GenBank/DDBJ databases">
        <authorList>
            <person name="Fulton L."/>
            <person name="Clifton S."/>
            <person name="Fulton B."/>
            <person name="Xu J."/>
            <person name="Minx P."/>
            <person name="Pepin K.H."/>
            <person name="Johnson M."/>
            <person name="Thiruvilangam P."/>
            <person name="Bhonagiri V."/>
            <person name="Nash W.E."/>
            <person name="Mardis E.R."/>
            <person name="Wilson R.K."/>
        </authorList>
    </citation>
    <scope>NUCLEOTIDE SEQUENCE [LARGE SCALE GENOMIC DNA]</scope>
    <source>
        <strain evidence="1">ATCC 8492</strain>
    </source>
</reference>
<name>A0ABC9NGT5_BACUC</name>
<gene>
    <name evidence="1" type="ORF">BACUNI_00384</name>
</gene>
<dbReference type="EMBL" id="AAYH02000033">
    <property type="protein sequence ID" value="EDO55910.1"/>
    <property type="molecule type" value="Genomic_DNA"/>
</dbReference>
<accession>A0ABC9NGT5</accession>
<evidence type="ECO:0000313" key="1">
    <source>
        <dbReference type="EMBL" id="EDO55910.1"/>
    </source>
</evidence>
<dbReference type="AlphaFoldDB" id="A0ABC9NGT5"/>
<organism evidence="1 2">
    <name type="scientific">Bacteroides uniformis (strain ATCC 8492 / DSM 6597 / CCUG 4942 / CIP 103695 / JCM 5828 / KCTC 5204 / NCTC 13054 / VPI 0061)</name>
    <dbReference type="NCBI Taxonomy" id="411479"/>
    <lineage>
        <taxon>Bacteria</taxon>
        <taxon>Pseudomonadati</taxon>
        <taxon>Bacteroidota</taxon>
        <taxon>Bacteroidia</taxon>
        <taxon>Bacteroidales</taxon>
        <taxon>Bacteroidaceae</taxon>
        <taxon>Bacteroides</taxon>
    </lineage>
</organism>
<keyword evidence="2" id="KW-1185">Reference proteome</keyword>
<evidence type="ECO:0000313" key="2">
    <source>
        <dbReference type="Proteomes" id="UP000004110"/>
    </source>
</evidence>
<comment type="caution">
    <text evidence="1">The sequence shown here is derived from an EMBL/GenBank/DDBJ whole genome shotgun (WGS) entry which is preliminary data.</text>
</comment>
<evidence type="ECO:0008006" key="3">
    <source>
        <dbReference type="Google" id="ProtNLM"/>
    </source>
</evidence>
<protein>
    <recommendedName>
        <fullName evidence="3">Transposase</fullName>
    </recommendedName>
</protein>
<dbReference type="Proteomes" id="UP000004110">
    <property type="component" value="Unassembled WGS sequence"/>
</dbReference>